<keyword evidence="7" id="KW-0902">Two-component regulatory system</keyword>
<dbReference type="PANTHER" id="PTHR45453">
    <property type="entry name" value="PHOSPHATE REGULON SENSOR PROTEIN PHOR"/>
    <property type="match status" value="1"/>
</dbReference>
<dbReference type="SMART" id="SM00388">
    <property type="entry name" value="HisKA"/>
    <property type="match status" value="1"/>
</dbReference>
<proteinExistence type="predicted"/>
<feature type="transmembrane region" description="Helical" evidence="8">
    <location>
        <begin position="14"/>
        <end position="36"/>
    </location>
</feature>
<evidence type="ECO:0000256" key="6">
    <source>
        <dbReference type="ARBA" id="ARBA00022777"/>
    </source>
</evidence>
<keyword evidence="6" id="KW-0418">Kinase</keyword>
<feature type="domain" description="Histidine kinase" evidence="9">
    <location>
        <begin position="212"/>
        <end position="429"/>
    </location>
</feature>
<dbReference type="PRINTS" id="PR00344">
    <property type="entry name" value="BCTRLSENSOR"/>
</dbReference>
<keyword evidence="4" id="KW-0597">Phosphoprotein</keyword>
<dbReference type="PANTHER" id="PTHR45453:SF1">
    <property type="entry name" value="PHOSPHATE REGULON SENSOR PROTEIN PHOR"/>
    <property type="match status" value="1"/>
</dbReference>
<keyword evidence="8" id="KW-1133">Transmembrane helix</keyword>
<dbReference type="PROSITE" id="PS50109">
    <property type="entry name" value="HIS_KIN"/>
    <property type="match status" value="1"/>
</dbReference>
<evidence type="ECO:0000256" key="8">
    <source>
        <dbReference type="SAM" id="Phobius"/>
    </source>
</evidence>
<dbReference type="Proteomes" id="UP001596191">
    <property type="component" value="Unassembled WGS sequence"/>
</dbReference>
<dbReference type="Gene3D" id="1.10.287.130">
    <property type="match status" value="1"/>
</dbReference>
<dbReference type="SMART" id="SM00387">
    <property type="entry name" value="HATPase_c"/>
    <property type="match status" value="1"/>
</dbReference>
<feature type="transmembrane region" description="Helical" evidence="8">
    <location>
        <begin position="172"/>
        <end position="191"/>
    </location>
</feature>
<keyword evidence="8" id="KW-0812">Transmembrane</keyword>
<dbReference type="InterPro" id="IPR003594">
    <property type="entry name" value="HATPase_dom"/>
</dbReference>
<dbReference type="EMBL" id="JBHSSJ010000001">
    <property type="protein sequence ID" value="MFC6273955.1"/>
    <property type="molecule type" value="Genomic_DNA"/>
</dbReference>
<keyword evidence="11" id="KW-1185">Reference proteome</keyword>
<dbReference type="Pfam" id="PF02518">
    <property type="entry name" value="HATPase_c"/>
    <property type="match status" value="1"/>
</dbReference>
<evidence type="ECO:0000256" key="3">
    <source>
        <dbReference type="ARBA" id="ARBA00012438"/>
    </source>
</evidence>
<dbReference type="SUPFAM" id="SSF47384">
    <property type="entry name" value="Homodimeric domain of signal transducing histidine kinase"/>
    <property type="match status" value="1"/>
</dbReference>
<evidence type="ECO:0000313" key="10">
    <source>
        <dbReference type="EMBL" id="MFC6273955.1"/>
    </source>
</evidence>
<dbReference type="InterPro" id="IPR003661">
    <property type="entry name" value="HisK_dim/P_dom"/>
</dbReference>
<keyword evidence="8" id="KW-0472">Membrane</keyword>
<evidence type="ECO:0000256" key="5">
    <source>
        <dbReference type="ARBA" id="ARBA00022679"/>
    </source>
</evidence>
<comment type="subcellular location">
    <subcellularLocation>
        <location evidence="2">Membrane</location>
    </subcellularLocation>
</comment>
<evidence type="ECO:0000256" key="7">
    <source>
        <dbReference type="ARBA" id="ARBA00023012"/>
    </source>
</evidence>
<accession>A0ABW1TLJ0</accession>
<dbReference type="InterPro" id="IPR050351">
    <property type="entry name" value="BphY/WalK/GraS-like"/>
</dbReference>
<keyword evidence="10" id="KW-0547">Nucleotide-binding</keyword>
<dbReference type="InterPro" id="IPR005467">
    <property type="entry name" value="His_kinase_dom"/>
</dbReference>
<dbReference type="RefSeq" id="WP_125638615.1">
    <property type="nucleotide sequence ID" value="NZ_JBHSSJ010000001.1"/>
</dbReference>
<comment type="caution">
    <text evidence="10">The sequence shown here is derived from an EMBL/GenBank/DDBJ whole genome shotgun (WGS) entry which is preliminary data.</text>
</comment>
<reference evidence="11" key="1">
    <citation type="journal article" date="2019" name="Int. J. Syst. Evol. Microbiol.">
        <title>The Global Catalogue of Microorganisms (GCM) 10K type strain sequencing project: providing services to taxonomists for standard genome sequencing and annotation.</title>
        <authorList>
            <consortium name="The Broad Institute Genomics Platform"/>
            <consortium name="The Broad Institute Genome Sequencing Center for Infectious Disease"/>
            <person name="Wu L."/>
            <person name="Ma J."/>
        </authorList>
    </citation>
    <scope>NUCLEOTIDE SEQUENCE [LARGE SCALE GENOMIC DNA]</scope>
    <source>
        <strain evidence="11">CCM 8907</strain>
    </source>
</reference>
<evidence type="ECO:0000256" key="4">
    <source>
        <dbReference type="ARBA" id="ARBA00022553"/>
    </source>
</evidence>
<evidence type="ECO:0000313" key="11">
    <source>
        <dbReference type="Proteomes" id="UP001596191"/>
    </source>
</evidence>
<dbReference type="SUPFAM" id="SSF55874">
    <property type="entry name" value="ATPase domain of HSP90 chaperone/DNA topoisomerase II/histidine kinase"/>
    <property type="match status" value="1"/>
</dbReference>
<keyword evidence="5" id="KW-0808">Transferase</keyword>
<dbReference type="EC" id="2.7.13.3" evidence="3"/>
<dbReference type="InterPro" id="IPR004358">
    <property type="entry name" value="Sig_transdc_His_kin-like_C"/>
</dbReference>
<organism evidence="10 11">
    <name type="scientific">Levilactobacillus tangyuanensis</name>
    <dbReference type="NCBI Taxonomy" id="2486021"/>
    <lineage>
        <taxon>Bacteria</taxon>
        <taxon>Bacillati</taxon>
        <taxon>Bacillota</taxon>
        <taxon>Bacilli</taxon>
        <taxon>Lactobacillales</taxon>
        <taxon>Lactobacillaceae</taxon>
        <taxon>Levilactobacillus</taxon>
    </lineage>
</organism>
<sequence>MSNKVNRAQQWRLFFNNLIGFSVIFMVLGVIVFVLFRRAMLTSTDQALRVERDARLAGPPRQVKPMVGGHALQTRGKSIHPFMTTTLIYNTDGKVMNRDQLGSRYDTLKNIVLDKSETGHLHTIQVGGKYNFRTLLVKVPKSNADKSVAGRYLLIMENIDPQKSAMKSFKRVILITMGVFWLLSILMSVWMSRLTMRPILKSWGRQTEFVGNAAHELRTPLTIIQNKLELLLTKPNDRIIDQAENIAIANSESQRLQTLTRDLLALARSDSNTVQTNFENTDVPAFLERTIEPYTEIAASQGKTLKVEQVTSFKATLDQDLIHQLMNILIDNALKYSPTGSTITVSANNLGRKWQLSVADQGIGINAADRERIFDRFYRVDSSRSRQTGGNGLGLSIASWIVTLHHGTIAVHANQPTGSQFVTTLPVNPASGLSTYHEK</sequence>
<dbReference type="Gene3D" id="3.30.565.10">
    <property type="entry name" value="Histidine kinase-like ATPase, C-terminal domain"/>
    <property type="match status" value="1"/>
</dbReference>
<protein>
    <recommendedName>
        <fullName evidence="3">histidine kinase</fullName>
        <ecNumber evidence="3">2.7.13.3</ecNumber>
    </recommendedName>
</protein>
<dbReference type="GO" id="GO:0005524">
    <property type="term" value="F:ATP binding"/>
    <property type="evidence" value="ECO:0007669"/>
    <property type="project" value="UniProtKB-KW"/>
</dbReference>
<dbReference type="CDD" id="cd00082">
    <property type="entry name" value="HisKA"/>
    <property type="match status" value="1"/>
</dbReference>
<dbReference type="InterPro" id="IPR036890">
    <property type="entry name" value="HATPase_C_sf"/>
</dbReference>
<evidence type="ECO:0000259" key="9">
    <source>
        <dbReference type="PROSITE" id="PS50109"/>
    </source>
</evidence>
<evidence type="ECO:0000256" key="2">
    <source>
        <dbReference type="ARBA" id="ARBA00004370"/>
    </source>
</evidence>
<name>A0ABW1TLJ0_9LACO</name>
<comment type="catalytic activity">
    <reaction evidence="1">
        <text>ATP + protein L-histidine = ADP + protein N-phospho-L-histidine.</text>
        <dbReference type="EC" id="2.7.13.3"/>
    </reaction>
</comment>
<dbReference type="InterPro" id="IPR036097">
    <property type="entry name" value="HisK_dim/P_sf"/>
</dbReference>
<evidence type="ECO:0000256" key="1">
    <source>
        <dbReference type="ARBA" id="ARBA00000085"/>
    </source>
</evidence>
<dbReference type="Pfam" id="PF00512">
    <property type="entry name" value="HisKA"/>
    <property type="match status" value="1"/>
</dbReference>
<gene>
    <name evidence="10" type="ORF">ACFQET_00315</name>
</gene>
<keyword evidence="10" id="KW-0067">ATP-binding</keyword>